<dbReference type="GeneID" id="70127104"/>
<dbReference type="InterPro" id="IPR034660">
    <property type="entry name" value="DinB/YfiT-like"/>
</dbReference>
<dbReference type="OrthoDB" id="3724345at2759"/>
<dbReference type="InterPro" id="IPR018531">
    <property type="entry name" value="DUF1993"/>
</dbReference>
<dbReference type="SUPFAM" id="SSF109854">
    <property type="entry name" value="DinB/YfiT-like putative metalloenzymes"/>
    <property type="match status" value="1"/>
</dbReference>
<dbReference type="RefSeq" id="XP_045956749.1">
    <property type="nucleotide sequence ID" value="XM_046098212.1"/>
</dbReference>
<dbReference type="AlphaFoldDB" id="A0A9P8ZW04"/>
<gene>
    <name evidence="1" type="ORF">BKA67DRAFT_520733</name>
</gene>
<proteinExistence type="predicted"/>
<name>A0A9P8ZW04_9PEZI</name>
<dbReference type="Proteomes" id="UP000758603">
    <property type="component" value="Unassembled WGS sequence"/>
</dbReference>
<dbReference type="Pfam" id="PF09351">
    <property type="entry name" value="DUF1993"/>
    <property type="match status" value="1"/>
</dbReference>
<protein>
    <recommendedName>
        <fullName evidence="3">DUF1993 domain-containing protein</fullName>
    </recommendedName>
</protein>
<dbReference type="PANTHER" id="PTHR36922">
    <property type="entry name" value="BLL2446 PROTEIN"/>
    <property type="match status" value="1"/>
</dbReference>
<keyword evidence="2" id="KW-1185">Reference proteome</keyword>
<dbReference type="PANTHER" id="PTHR36922:SF1">
    <property type="entry name" value="DUF1993 DOMAIN-CONTAINING PROTEIN"/>
    <property type="match status" value="1"/>
</dbReference>
<sequence>MTSLYNQSVPVFTKYLHRMSGLVEKAKAHADEKSIAHDDILNYRMMSDMRGLIWQVQSCCNTVVWYVDRVGGLEHVAVEDNETTFDQLFQRIERTAAHLGKIDAKALDDKVATPIEIHIRAGDFRFDNAQTYLTEYAIPYFHFHLTSAYCILRSQGVPLGPLDYLTIVDHKM</sequence>
<dbReference type="Gene3D" id="1.20.120.450">
    <property type="entry name" value="dinb family like domain"/>
    <property type="match status" value="1"/>
</dbReference>
<dbReference type="EMBL" id="JAGPXC010000006">
    <property type="protein sequence ID" value="KAH6652471.1"/>
    <property type="molecule type" value="Genomic_DNA"/>
</dbReference>
<evidence type="ECO:0008006" key="3">
    <source>
        <dbReference type="Google" id="ProtNLM"/>
    </source>
</evidence>
<evidence type="ECO:0000313" key="2">
    <source>
        <dbReference type="Proteomes" id="UP000758603"/>
    </source>
</evidence>
<evidence type="ECO:0000313" key="1">
    <source>
        <dbReference type="EMBL" id="KAH6652471.1"/>
    </source>
</evidence>
<accession>A0A9P8ZW04</accession>
<organism evidence="1 2">
    <name type="scientific">Truncatella angustata</name>
    <dbReference type="NCBI Taxonomy" id="152316"/>
    <lineage>
        <taxon>Eukaryota</taxon>
        <taxon>Fungi</taxon>
        <taxon>Dikarya</taxon>
        <taxon>Ascomycota</taxon>
        <taxon>Pezizomycotina</taxon>
        <taxon>Sordariomycetes</taxon>
        <taxon>Xylariomycetidae</taxon>
        <taxon>Amphisphaeriales</taxon>
        <taxon>Sporocadaceae</taxon>
        <taxon>Truncatella</taxon>
    </lineage>
</organism>
<reference evidence="1" key="1">
    <citation type="journal article" date="2021" name="Nat. Commun.">
        <title>Genetic determinants of endophytism in the Arabidopsis root mycobiome.</title>
        <authorList>
            <person name="Mesny F."/>
            <person name="Miyauchi S."/>
            <person name="Thiergart T."/>
            <person name="Pickel B."/>
            <person name="Atanasova L."/>
            <person name="Karlsson M."/>
            <person name="Huettel B."/>
            <person name="Barry K.W."/>
            <person name="Haridas S."/>
            <person name="Chen C."/>
            <person name="Bauer D."/>
            <person name="Andreopoulos W."/>
            <person name="Pangilinan J."/>
            <person name="LaButti K."/>
            <person name="Riley R."/>
            <person name="Lipzen A."/>
            <person name="Clum A."/>
            <person name="Drula E."/>
            <person name="Henrissat B."/>
            <person name="Kohler A."/>
            <person name="Grigoriev I.V."/>
            <person name="Martin F.M."/>
            <person name="Hacquard S."/>
        </authorList>
    </citation>
    <scope>NUCLEOTIDE SEQUENCE</scope>
    <source>
        <strain evidence="1">MPI-SDFR-AT-0073</strain>
    </source>
</reference>
<comment type="caution">
    <text evidence="1">The sequence shown here is derived from an EMBL/GenBank/DDBJ whole genome shotgun (WGS) entry which is preliminary data.</text>
</comment>